<evidence type="ECO:0000313" key="1">
    <source>
        <dbReference type="EMBL" id="CAH7671816.1"/>
    </source>
</evidence>
<dbReference type="AlphaFoldDB" id="A0AAV0ARD4"/>
<sequence length="200" mass="22967">MAGFFYHFHFYSINPSNPSLYKNSNILPAYNLMFTRLTCRYRLHFITFSLILLWLLNDQHELLTEKLRKKAKPFTGSFARPRSYFSAQLTYLNPSYLSHLRNQTVQISKTIFPFKEGLDPGWKLRNQNTLKRLLDCQSHLPDSNCQEKDNHIILLGTVHFSRVVEGVFNEKASFPSGEGICKGGSITLGSGSVEVPIFDN</sequence>
<name>A0AAV0ARD4_PHAPC</name>
<dbReference type="Proteomes" id="UP001153365">
    <property type="component" value="Unassembled WGS sequence"/>
</dbReference>
<dbReference type="EMBL" id="CALTRL010001259">
    <property type="protein sequence ID" value="CAH7671816.1"/>
    <property type="molecule type" value="Genomic_DNA"/>
</dbReference>
<accession>A0AAV0ARD4</accession>
<comment type="caution">
    <text evidence="1">The sequence shown here is derived from an EMBL/GenBank/DDBJ whole genome shotgun (WGS) entry which is preliminary data.</text>
</comment>
<evidence type="ECO:0000313" key="2">
    <source>
        <dbReference type="Proteomes" id="UP001153365"/>
    </source>
</evidence>
<reference evidence="1" key="1">
    <citation type="submission" date="2022-06" db="EMBL/GenBank/DDBJ databases">
        <authorList>
            <consortium name="SYNGENTA / RWTH Aachen University"/>
        </authorList>
    </citation>
    <scope>NUCLEOTIDE SEQUENCE</scope>
</reference>
<proteinExistence type="predicted"/>
<keyword evidence="2" id="KW-1185">Reference proteome</keyword>
<protein>
    <submittedName>
        <fullName evidence="1">Expressed protein</fullName>
    </submittedName>
</protein>
<gene>
    <name evidence="1" type="ORF">PPACK8108_LOCUS6638</name>
</gene>
<organism evidence="1 2">
    <name type="scientific">Phakopsora pachyrhizi</name>
    <name type="common">Asian soybean rust disease fungus</name>
    <dbReference type="NCBI Taxonomy" id="170000"/>
    <lineage>
        <taxon>Eukaryota</taxon>
        <taxon>Fungi</taxon>
        <taxon>Dikarya</taxon>
        <taxon>Basidiomycota</taxon>
        <taxon>Pucciniomycotina</taxon>
        <taxon>Pucciniomycetes</taxon>
        <taxon>Pucciniales</taxon>
        <taxon>Phakopsoraceae</taxon>
        <taxon>Phakopsora</taxon>
    </lineage>
</organism>